<keyword evidence="1" id="KW-0378">Hydrolase</keyword>
<keyword evidence="4" id="KW-1185">Reference proteome</keyword>
<dbReference type="InterPro" id="IPR008269">
    <property type="entry name" value="Lon_proteolytic"/>
</dbReference>
<dbReference type="Gene3D" id="3.30.230.10">
    <property type="match status" value="1"/>
</dbReference>
<dbReference type="InterPro" id="IPR020568">
    <property type="entry name" value="Ribosomal_Su5_D2-typ_SF"/>
</dbReference>
<dbReference type="PROSITE" id="PS51786">
    <property type="entry name" value="LON_PROTEOLYTIC"/>
    <property type="match status" value="1"/>
</dbReference>
<evidence type="ECO:0000313" key="3">
    <source>
        <dbReference type="EMBL" id="GAA1805551.1"/>
    </source>
</evidence>
<organism evidence="3 4">
    <name type="scientific">Agromyces neolithicus</name>
    <dbReference type="NCBI Taxonomy" id="269420"/>
    <lineage>
        <taxon>Bacteria</taxon>
        <taxon>Bacillati</taxon>
        <taxon>Actinomycetota</taxon>
        <taxon>Actinomycetes</taxon>
        <taxon>Micrococcales</taxon>
        <taxon>Microbacteriaceae</taxon>
        <taxon>Agromyces</taxon>
    </lineage>
</organism>
<comment type="caution">
    <text evidence="3">The sequence shown here is derived from an EMBL/GenBank/DDBJ whole genome shotgun (WGS) entry which is preliminary data.</text>
</comment>
<evidence type="ECO:0000256" key="1">
    <source>
        <dbReference type="PROSITE-ProRule" id="PRU01122"/>
    </source>
</evidence>
<gene>
    <name evidence="3" type="ORF">GCM10009749_12080</name>
</gene>
<dbReference type="InterPro" id="IPR014721">
    <property type="entry name" value="Ribsml_uS5_D2-typ_fold_subgr"/>
</dbReference>
<comment type="similarity">
    <text evidence="1">Belongs to the peptidase S16 family.</text>
</comment>
<dbReference type="Proteomes" id="UP001500002">
    <property type="component" value="Unassembled WGS sequence"/>
</dbReference>
<proteinExistence type="inferred from homology"/>
<evidence type="ECO:0000259" key="2">
    <source>
        <dbReference type="PROSITE" id="PS51786"/>
    </source>
</evidence>
<sequence>MTVFATVMLTGCIQLPFGGPKGTPVPVVEQKSEVTIPALSGAGEGAVSSIDISVAPNTEGALAVEVSENEVGGAGRTLQASAWNSAIVATLFTGADLATDYRFAFDGYVDGPSAGGIMTAATMSLLLGDELLPGVAMTGTITPTGTIGPVGGVPTKISALAENGEYTKVLIPLGLRNAPDQDGALVDVVKLGAENGIEVVEVGDIAEAYSQLTGESLPSPSSVTIPRVSEPGYSSTEAATNRQITEFERNESDFLTLSEEIRSFASGGYESAAVDAATARDLLAQGLVGGALMKAIGANMLMKALSGTYRTADDVLTRGLDSLLIRLESADQASDVFFNFLDQLDRYEVETIADAEALITAYGNAFDAYSLYRYAEAEIAAIYENADSYASTEEVLMDALSPLIYLEVSIAQVEASESVFEIARDADGPALAPEADVEAIAEFFRKAADSNLEVFNADVIAMIAEDAGVSDAVALDAMGANDLNIALANNATGLVHGIQAYLGEENPNSAYAAMGYGWTNYARNSNLIEKYGTNGILDWTTFTVVGVTSDARLVHTLDFSRGQVAQAIDVLAGNGYASVLGVGSFESASLAREGDLEEKFTAIQDYTGTFALSRVLAYLGGFAQAEYAE</sequence>
<comment type="catalytic activity">
    <reaction evidence="1">
        <text>Hydrolysis of proteins in presence of ATP.</text>
        <dbReference type="EC" id="3.4.21.53"/>
    </reaction>
</comment>
<dbReference type="InterPro" id="IPR027065">
    <property type="entry name" value="Lon_Prtase"/>
</dbReference>
<dbReference type="PANTHER" id="PTHR10046">
    <property type="entry name" value="ATP DEPENDENT LON PROTEASE FAMILY MEMBER"/>
    <property type="match status" value="1"/>
</dbReference>
<feature type="domain" description="Lon proteolytic" evidence="2">
    <location>
        <begin position="109"/>
        <end position="215"/>
    </location>
</feature>
<dbReference type="EC" id="3.4.21.53" evidence="1"/>
<feature type="active site" evidence="1">
    <location>
        <position position="156"/>
    </location>
</feature>
<dbReference type="PRINTS" id="PR00830">
    <property type="entry name" value="ENDOLAPTASE"/>
</dbReference>
<dbReference type="Pfam" id="PF05362">
    <property type="entry name" value="Lon_C"/>
    <property type="match status" value="1"/>
</dbReference>
<reference evidence="3 4" key="1">
    <citation type="journal article" date="2019" name="Int. J. Syst. Evol. Microbiol.">
        <title>The Global Catalogue of Microorganisms (GCM) 10K type strain sequencing project: providing services to taxonomists for standard genome sequencing and annotation.</title>
        <authorList>
            <consortium name="The Broad Institute Genomics Platform"/>
            <consortium name="The Broad Institute Genome Sequencing Center for Infectious Disease"/>
            <person name="Wu L."/>
            <person name="Ma J."/>
        </authorList>
    </citation>
    <scope>NUCLEOTIDE SEQUENCE [LARGE SCALE GENOMIC DNA]</scope>
    <source>
        <strain evidence="3 4">JCM 14322</strain>
    </source>
</reference>
<evidence type="ECO:0000313" key="4">
    <source>
        <dbReference type="Proteomes" id="UP001500002"/>
    </source>
</evidence>
<accession>A0ABN2M185</accession>
<feature type="active site" evidence="1">
    <location>
        <position position="113"/>
    </location>
</feature>
<keyword evidence="1" id="KW-0720">Serine protease</keyword>
<name>A0ABN2M185_9MICO</name>
<protein>
    <recommendedName>
        <fullName evidence="1">endopeptidase La</fullName>
        <ecNumber evidence="1">3.4.21.53</ecNumber>
    </recommendedName>
</protein>
<keyword evidence="1" id="KW-0645">Protease</keyword>
<dbReference type="EMBL" id="BAAANJ010000004">
    <property type="protein sequence ID" value="GAA1805551.1"/>
    <property type="molecule type" value="Genomic_DNA"/>
</dbReference>
<dbReference type="SUPFAM" id="SSF54211">
    <property type="entry name" value="Ribosomal protein S5 domain 2-like"/>
    <property type="match status" value="1"/>
</dbReference>